<proteinExistence type="predicted"/>
<name>T0ZAC2_9ZZZZ</name>
<dbReference type="GO" id="GO:0030026">
    <property type="term" value="P:intracellular manganese ion homeostasis"/>
    <property type="evidence" value="ECO:0007669"/>
    <property type="project" value="InterPro"/>
</dbReference>
<evidence type="ECO:0000256" key="5">
    <source>
        <dbReference type="SAM" id="Phobius"/>
    </source>
</evidence>
<dbReference type="EMBL" id="AUZX01016102">
    <property type="protein sequence ID" value="EQD26740.1"/>
    <property type="molecule type" value="Genomic_DNA"/>
</dbReference>
<dbReference type="GO" id="GO:0012505">
    <property type="term" value="C:endomembrane system"/>
    <property type="evidence" value="ECO:0007669"/>
    <property type="project" value="UniProtKB-SubCell"/>
</dbReference>
<reference evidence="6" key="2">
    <citation type="journal article" date="2014" name="ISME J.">
        <title>Microbial stratification in low pH oxic and suboxic macroscopic growths along an acid mine drainage.</title>
        <authorList>
            <person name="Mendez-Garcia C."/>
            <person name="Mesa V."/>
            <person name="Sprenger R.R."/>
            <person name="Richter M."/>
            <person name="Diez M.S."/>
            <person name="Solano J."/>
            <person name="Bargiela R."/>
            <person name="Golyshina O.V."/>
            <person name="Manteca A."/>
            <person name="Ramos J.L."/>
            <person name="Gallego J.R."/>
            <person name="Llorente I."/>
            <person name="Martins Dos Santos V.A."/>
            <person name="Jensen O.N."/>
            <person name="Pelaez A.I."/>
            <person name="Sanchez J."/>
            <person name="Ferrer M."/>
        </authorList>
    </citation>
    <scope>NUCLEOTIDE SEQUENCE</scope>
</reference>
<organism evidence="6">
    <name type="scientific">mine drainage metagenome</name>
    <dbReference type="NCBI Taxonomy" id="410659"/>
    <lineage>
        <taxon>unclassified sequences</taxon>
        <taxon>metagenomes</taxon>
        <taxon>ecological metagenomes</taxon>
    </lineage>
</organism>
<keyword evidence="3 5" id="KW-1133">Transmembrane helix</keyword>
<protein>
    <submittedName>
        <fullName evidence="6">Membrane protein containing DUF125, transmembrane</fullName>
    </submittedName>
</protein>
<keyword evidence="4 5" id="KW-0472">Membrane</keyword>
<evidence type="ECO:0000256" key="2">
    <source>
        <dbReference type="ARBA" id="ARBA00022692"/>
    </source>
</evidence>
<evidence type="ECO:0000256" key="4">
    <source>
        <dbReference type="ARBA" id="ARBA00023136"/>
    </source>
</evidence>
<keyword evidence="2 5" id="KW-0812">Transmembrane</keyword>
<dbReference type="GO" id="GO:0005384">
    <property type="term" value="F:manganese ion transmembrane transporter activity"/>
    <property type="evidence" value="ECO:0007669"/>
    <property type="project" value="InterPro"/>
</dbReference>
<evidence type="ECO:0000256" key="1">
    <source>
        <dbReference type="ARBA" id="ARBA00004127"/>
    </source>
</evidence>
<comment type="caution">
    <text evidence="6">The sequence shown here is derived from an EMBL/GenBank/DDBJ whole genome shotgun (WGS) entry which is preliminary data.</text>
</comment>
<reference evidence="6" key="1">
    <citation type="submission" date="2013-08" db="EMBL/GenBank/DDBJ databases">
        <authorList>
            <person name="Mendez C."/>
            <person name="Richter M."/>
            <person name="Ferrer M."/>
            <person name="Sanchez J."/>
        </authorList>
    </citation>
    <scope>NUCLEOTIDE SEQUENCE</scope>
</reference>
<dbReference type="InterPro" id="IPR008217">
    <property type="entry name" value="Ccc1_fam"/>
</dbReference>
<accession>T0ZAC2</accession>
<feature type="transmembrane region" description="Helical" evidence="5">
    <location>
        <begin position="117"/>
        <end position="136"/>
    </location>
</feature>
<sequence length="159" mass="17382">MLGLLAAGTSSKLILIAALAALAAESISMGAVAYTSTLSRRSLYLSEVERERREMAELPEEERREVREILDGWGFEGEEREEMLRRIESKPKAMLDVMMAFELRLAPVHVDQARQSALLVGGATVVGSFIPLLPVFFTSNPWAIGISSVILSGAMLFAV</sequence>
<feature type="transmembrane region" description="Helical" evidence="5">
    <location>
        <begin position="142"/>
        <end position="158"/>
    </location>
</feature>
<comment type="subcellular location">
    <subcellularLocation>
        <location evidence="1">Endomembrane system</location>
        <topology evidence="1">Multi-pass membrane protein</topology>
    </subcellularLocation>
</comment>
<gene>
    <name evidence="6" type="ORF">B1A_21785</name>
</gene>
<evidence type="ECO:0000256" key="3">
    <source>
        <dbReference type="ARBA" id="ARBA00022989"/>
    </source>
</evidence>
<dbReference type="Pfam" id="PF01988">
    <property type="entry name" value="VIT1"/>
    <property type="match status" value="1"/>
</dbReference>
<dbReference type="AlphaFoldDB" id="T0ZAC2"/>
<feature type="non-terminal residue" evidence="6">
    <location>
        <position position="159"/>
    </location>
</feature>
<evidence type="ECO:0000313" key="6">
    <source>
        <dbReference type="EMBL" id="EQD26740.1"/>
    </source>
</evidence>